<dbReference type="AlphaFoldDB" id="A0A3Q9C5E9"/>
<dbReference type="Pfam" id="PF13560">
    <property type="entry name" value="HTH_31"/>
    <property type="match status" value="1"/>
</dbReference>
<dbReference type="InterPro" id="IPR010982">
    <property type="entry name" value="Lambda_DNA-bd_dom_sf"/>
</dbReference>
<evidence type="ECO:0000256" key="1">
    <source>
        <dbReference type="SAM" id="MobiDB-lite"/>
    </source>
</evidence>
<feature type="compositionally biased region" description="Low complexity" evidence="1">
    <location>
        <begin position="202"/>
        <end position="220"/>
    </location>
</feature>
<dbReference type="Proteomes" id="UP000280197">
    <property type="component" value="Chromosome"/>
</dbReference>
<dbReference type="InterPro" id="IPR001387">
    <property type="entry name" value="Cro/C1-type_HTH"/>
</dbReference>
<dbReference type="SUPFAM" id="SSF47413">
    <property type="entry name" value="lambda repressor-like DNA-binding domains"/>
    <property type="match status" value="1"/>
</dbReference>
<keyword evidence="4" id="KW-1185">Reference proteome</keyword>
<dbReference type="GO" id="GO:0003677">
    <property type="term" value="F:DNA binding"/>
    <property type="evidence" value="ECO:0007669"/>
    <property type="project" value="InterPro"/>
</dbReference>
<gene>
    <name evidence="3" type="ORF">EJC51_36925</name>
</gene>
<dbReference type="EMBL" id="CP034463">
    <property type="protein sequence ID" value="AZP21172.1"/>
    <property type="molecule type" value="Genomic_DNA"/>
</dbReference>
<evidence type="ECO:0000313" key="4">
    <source>
        <dbReference type="Proteomes" id="UP000280197"/>
    </source>
</evidence>
<feature type="domain" description="HTH cro/C1-type" evidence="2">
    <location>
        <begin position="16"/>
        <end position="72"/>
    </location>
</feature>
<feature type="compositionally biased region" description="Polar residues" evidence="1">
    <location>
        <begin position="234"/>
        <end position="243"/>
    </location>
</feature>
<evidence type="ECO:0000313" key="3">
    <source>
        <dbReference type="EMBL" id="AZP21172.1"/>
    </source>
</evidence>
<feature type="compositionally biased region" description="Polar residues" evidence="1">
    <location>
        <begin position="191"/>
        <end position="201"/>
    </location>
</feature>
<sequence length="472" mass="49538">MSEQHDADEVAEFAALLARLKERTDRSYGQLARRLNMNTSTLHRYCAGETVPVDFARVERFAALCGATPEERHELHRRWLLAVAARQRSRPQEPAPTPAPDPAETDVETAVEPSVANPAPAVEPGVEANAAPAVEPTLDSTVEADEVAPVTALRLPEPPGPRPWYRRRRTLVASAAAVALIATLGSLSALSDGRSSAADSVSPTDAPVTSSATSASPDPTASKKKPSPSASPDRGTSSPSASGTGRPHAGPTAKGGGSPTGGAGPGAAVPLSWTVNSHVWNAGCGHRYVIDKPSTQVPPPPVAQDAAVWAAAQGALHGGETMVQISVQGRSSTAVVLDALRVRVVGRAAPAGGNSYAMDNGCGGALTPRMFSVDLDADRPIARSEAGNDGENEIPAIRMPYRVSAEDPEILLVTARTVGCDCTWYLELDWSSQGRTGTVRIDDHGSPFRTTGDKQLPQYSYDYSNRKWVSGD</sequence>
<dbReference type="SMART" id="SM00530">
    <property type="entry name" value="HTH_XRE"/>
    <property type="match status" value="1"/>
</dbReference>
<dbReference type="RefSeq" id="WP_126275026.1">
    <property type="nucleotide sequence ID" value="NZ_CP034463.1"/>
</dbReference>
<evidence type="ECO:0000259" key="2">
    <source>
        <dbReference type="SMART" id="SM00530"/>
    </source>
</evidence>
<reference evidence="3 4" key="1">
    <citation type="submission" date="2018-12" db="EMBL/GenBank/DDBJ databases">
        <authorList>
            <person name="Li K."/>
        </authorList>
    </citation>
    <scope>NUCLEOTIDE SEQUENCE [LARGE SCALE GENOMIC DNA]</scope>
    <source>
        <strain evidence="4">CR22</strain>
    </source>
</reference>
<dbReference type="KEGG" id="saqu:EJC51_36925"/>
<dbReference type="CDD" id="cd00093">
    <property type="entry name" value="HTH_XRE"/>
    <property type="match status" value="1"/>
</dbReference>
<accession>A0A3Q9C5E9</accession>
<organism evidence="3 4">
    <name type="scientific">Streptomyces aquilus</name>
    <dbReference type="NCBI Taxonomy" id="2548456"/>
    <lineage>
        <taxon>Bacteria</taxon>
        <taxon>Bacillati</taxon>
        <taxon>Actinomycetota</taxon>
        <taxon>Actinomycetes</taxon>
        <taxon>Kitasatosporales</taxon>
        <taxon>Streptomycetaceae</taxon>
        <taxon>Streptomyces</taxon>
    </lineage>
</organism>
<protein>
    <submittedName>
        <fullName evidence="3">Transcriptional regulator</fullName>
    </submittedName>
</protein>
<name>A0A3Q9C5E9_9ACTN</name>
<feature type="region of interest" description="Disordered" evidence="1">
    <location>
        <begin position="191"/>
        <end position="266"/>
    </location>
</feature>
<feature type="region of interest" description="Disordered" evidence="1">
    <location>
        <begin position="86"/>
        <end position="112"/>
    </location>
</feature>
<feature type="compositionally biased region" description="Gly residues" evidence="1">
    <location>
        <begin position="253"/>
        <end position="265"/>
    </location>
</feature>
<proteinExistence type="predicted"/>